<dbReference type="PROSITE" id="PS51007">
    <property type="entry name" value="CYTC"/>
    <property type="match status" value="1"/>
</dbReference>
<reference evidence="8 9" key="1">
    <citation type="submission" date="2019-03" db="EMBL/GenBank/DDBJ databases">
        <title>Freshwater and sediment microbial communities from various areas in North America, analyzing microbe dynamics in response to fracking.</title>
        <authorList>
            <person name="Lamendella R."/>
        </authorList>
    </citation>
    <scope>NUCLEOTIDE SEQUENCE [LARGE SCALE GENOMIC DNA]</scope>
    <source>
        <strain evidence="8 9">6_TX</strain>
    </source>
</reference>
<evidence type="ECO:0000256" key="4">
    <source>
        <dbReference type="PROSITE-ProRule" id="PRU00433"/>
    </source>
</evidence>
<dbReference type="GO" id="GO:0020037">
    <property type="term" value="F:heme binding"/>
    <property type="evidence" value="ECO:0007669"/>
    <property type="project" value="InterPro"/>
</dbReference>
<dbReference type="SUPFAM" id="SSF46626">
    <property type="entry name" value="Cytochrome c"/>
    <property type="match status" value="1"/>
</dbReference>
<organism evidence="8 9">
    <name type="scientific">Modicisalibacter xianhensis</name>
    <dbReference type="NCBI Taxonomy" id="442341"/>
    <lineage>
        <taxon>Bacteria</taxon>
        <taxon>Pseudomonadati</taxon>
        <taxon>Pseudomonadota</taxon>
        <taxon>Gammaproteobacteria</taxon>
        <taxon>Oceanospirillales</taxon>
        <taxon>Halomonadaceae</taxon>
        <taxon>Modicisalibacter</taxon>
    </lineage>
</organism>
<proteinExistence type="predicted"/>
<dbReference type="RefSeq" id="WP_208324676.1">
    <property type="nucleotide sequence ID" value="NZ_SOEC01000010.1"/>
</dbReference>
<dbReference type="InterPro" id="IPR009056">
    <property type="entry name" value="Cyt_c-like_dom"/>
</dbReference>
<dbReference type="InterPro" id="IPR036909">
    <property type="entry name" value="Cyt_c-like_dom_sf"/>
</dbReference>
<accession>A0A4R8G025</accession>
<evidence type="ECO:0000256" key="3">
    <source>
        <dbReference type="ARBA" id="ARBA00023004"/>
    </source>
</evidence>
<evidence type="ECO:0000313" key="9">
    <source>
        <dbReference type="Proteomes" id="UP000294489"/>
    </source>
</evidence>
<feature type="signal peptide" evidence="6">
    <location>
        <begin position="1"/>
        <end position="30"/>
    </location>
</feature>
<evidence type="ECO:0000259" key="7">
    <source>
        <dbReference type="PROSITE" id="PS51007"/>
    </source>
</evidence>
<feature type="domain" description="Cytochrome c" evidence="7">
    <location>
        <begin position="135"/>
        <end position="236"/>
    </location>
</feature>
<dbReference type="EMBL" id="SOEC01000010">
    <property type="protein sequence ID" value="TDX28357.1"/>
    <property type="molecule type" value="Genomic_DNA"/>
</dbReference>
<keyword evidence="3 4" id="KW-0408">Iron</keyword>
<dbReference type="AlphaFoldDB" id="A0A4R8G025"/>
<keyword evidence="8" id="KW-0560">Oxidoreductase</keyword>
<feature type="region of interest" description="Disordered" evidence="5">
    <location>
        <begin position="103"/>
        <end position="131"/>
    </location>
</feature>
<evidence type="ECO:0000256" key="5">
    <source>
        <dbReference type="SAM" id="MobiDB-lite"/>
    </source>
</evidence>
<evidence type="ECO:0000313" key="8">
    <source>
        <dbReference type="EMBL" id="TDX28357.1"/>
    </source>
</evidence>
<gene>
    <name evidence="8" type="ORF">DFO67_11057</name>
</gene>
<dbReference type="Gene3D" id="1.10.760.10">
    <property type="entry name" value="Cytochrome c-like domain"/>
    <property type="match status" value="1"/>
</dbReference>
<dbReference type="GO" id="GO:0004601">
    <property type="term" value="F:peroxidase activity"/>
    <property type="evidence" value="ECO:0007669"/>
    <property type="project" value="UniProtKB-KW"/>
</dbReference>
<comment type="caution">
    <text evidence="8">The sequence shown here is derived from an EMBL/GenBank/DDBJ whole genome shotgun (WGS) entry which is preliminary data.</text>
</comment>
<protein>
    <submittedName>
        <fullName evidence="8">Di-heme cytochrome c peroxidase</fullName>
    </submittedName>
</protein>
<keyword evidence="8" id="KW-0575">Peroxidase</keyword>
<dbReference type="Pfam" id="PF21342">
    <property type="entry name" value="SoxA-TsdA_cyt-c"/>
    <property type="match status" value="1"/>
</dbReference>
<feature type="chain" id="PRO_5020239215" evidence="6">
    <location>
        <begin position="31"/>
        <end position="236"/>
    </location>
</feature>
<dbReference type="GO" id="GO:0046872">
    <property type="term" value="F:metal ion binding"/>
    <property type="evidence" value="ECO:0007669"/>
    <property type="project" value="UniProtKB-KW"/>
</dbReference>
<feature type="compositionally biased region" description="Polar residues" evidence="5">
    <location>
        <begin position="103"/>
        <end position="112"/>
    </location>
</feature>
<keyword evidence="6" id="KW-0732">Signal</keyword>
<evidence type="ECO:0000256" key="1">
    <source>
        <dbReference type="ARBA" id="ARBA00022617"/>
    </source>
</evidence>
<keyword evidence="1 4" id="KW-0349">Heme</keyword>
<evidence type="ECO:0000256" key="2">
    <source>
        <dbReference type="ARBA" id="ARBA00022723"/>
    </source>
</evidence>
<evidence type="ECO:0000256" key="6">
    <source>
        <dbReference type="SAM" id="SignalP"/>
    </source>
</evidence>
<keyword evidence="2 4" id="KW-0479">Metal-binding</keyword>
<name>A0A4R8G025_9GAMM</name>
<sequence>MKYFRLNKMSYSLAGTLLSVSLAGGLSAVAATCGAMNPCASKKPCAALKNCVSANPCAGANPCAAKNPCAGTNPDATKNPCANTDPCATKNPCAGANPCASKNPCSASNQRNPDAVKRPPDYSPNYNENSDNTQELLAQGEALFNDTSLSGNNLACASCHSGRQGYQATFAQTYPHQVAMGSNLYGMDQVHADEMVQICMVNPMQADPLAWDSIELAALAAYVVKVQQNYKAPKQM</sequence>
<dbReference type="Proteomes" id="UP000294489">
    <property type="component" value="Unassembled WGS sequence"/>
</dbReference>
<dbReference type="GO" id="GO:0009055">
    <property type="term" value="F:electron transfer activity"/>
    <property type="evidence" value="ECO:0007669"/>
    <property type="project" value="InterPro"/>
</dbReference>